<accession>A0A069D2C0</accession>
<keyword evidence="1" id="KW-0808">Transferase</keyword>
<name>A0A069D2C0_WEIOS</name>
<dbReference type="AlphaFoldDB" id="A0A069D2C0"/>
<dbReference type="Proteomes" id="UP000030643">
    <property type="component" value="Unassembled WGS sequence"/>
</dbReference>
<protein>
    <submittedName>
        <fullName evidence="1">Phosphoenolpyruvate-protein phosphotransferase</fullName>
    </submittedName>
</protein>
<dbReference type="EMBL" id="DF820494">
    <property type="protein sequence ID" value="GAK31561.1"/>
    <property type="molecule type" value="Genomic_DNA"/>
</dbReference>
<keyword evidence="1" id="KW-0670">Pyruvate</keyword>
<gene>
    <name evidence="1" type="ORF">WOSG25_110390</name>
</gene>
<sequence length="88" mass="10528">MENNESLFVYVLEMLEGLAEEPYYLPFGLALKAKLDSKNSYKLKVSLWRTNDEAELTKKIHEVELWFYCQENSFRLFNDTESFTFEIE</sequence>
<dbReference type="GO" id="GO:0016740">
    <property type="term" value="F:transferase activity"/>
    <property type="evidence" value="ECO:0007669"/>
    <property type="project" value="UniProtKB-KW"/>
</dbReference>
<organism evidence="1 2">
    <name type="scientific">Weissella oryzae (strain DSM 25784 / JCM 18191 / LMG 30913 / SG25)</name>
    <dbReference type="NCBI Taxonomy" id="1329250"/>
    <lineage>
        <taxon>Bacteria</taxon>
        <taxon>Bacillati</taxon>
        <taxon>Bacillota</taxon>
        <taxon>Bacilli</taxon>
        <taxon>Lactobacillales</taxon>
        <taxon>Lactobacillaceae</taxon>
        <taxon>Weissella</taxon>
    </lineage>
</organism>
<reference evidence="2" key="1">
    <citation type="journal article" date="2014" name="Genome Announc.">
        <title>Draft genome sequence of Weissella oryzae SG25T, isolated from fermented rice grains.</title>
        <authorList>
            <person name="Tanizawa Y."/>
            <person name="Fujisawa T."/>
            <person name="Mochizuki T."/>
            <person name="Kaminuma E."/>
            <person name="Suzuki Y."/>
            <person name="Nakamura Y."/>
            <person name="Tohno M."/>
        </authorList>
    </citation>
    <scope>NUCLEOTIDE SEQUENCE [LARGE SCALE GENOMIC DNA]</scope>
    <source>
        <strain evidence="2">DSM 25784 / JCM 18191 / LMG 30913 / SG25</strain>
    </source>
</reference>
<proteinExistence type="predicted"/>
<keyword evidence="2" id="KW-1185">Reference proteome</keyword>
<evidence type="ECO:0000313" key="2">
    <source>
        <dbReference type="Proteomes" id="UP000030643"/>
    </source>
</evidence>
<dbReference type="RefSeq" id="WP_027699521.1">
    <property type="nucleotide sequence ID" value="NZ_DF820494.1"/>
</dbReference>
<evidence type="ECO:0000313" key="1">
    <source>
        <dbReference type="EMBL" id="GAK31561.1"/>
    </source>
</evidence>
<dbReference type="STRING" id="1329250.WOSG25_110390"/>